<evidence type="ECO:0000256" key="2">
    <source>
        <dbReference type="HAMAP-Rule" id="MF_01843"/>
    </source>
</evidence>
<dbReference type="Proteomes" id="UP000185557">
    <property type="component" value="Unassembled WGS sequence"/>
</dbReference>
<dbReference type="HAMAP" id="MF_01843">
    <property type="entry name" value="Thf1"/>
    <property type="match status" value="1"/>
</dbReference>
<keyword evidence="5" id="KW-1185">Reference proteome</keyword>
<name>A0A1U7J0R4_9CYAN</name>
<evidence type="ECO:0000313" key="5">
    <source>
        <dbReference type="Proteomes" id="UP000185557"/>
    </source>
</evidence>
<organism evidence="4 5">
    <name type="scientific">Phormidium tenue NIES-30</name>
    <dbReference type="NCBI Taxonomy" id="549789"/>
    <lineage>
        <taxon>Bacteria</taxon>
        <taxon>Bacillati</taxon>
        <taxon>Cyanobacteriota</taxon>
        <taxon>Cyanophyceae</taxon>
        <taxon>Oscillatoriophycideae</taxon>
        <taxon>Oscillatoriales</taxon>
        <taxon>Oscillatoriaceae</taxon>
        <taxon>Phormidium</taxon>
    </lineage>
</organism>
<dbReference type="GO" id="GO:0010207">
    <property type="term" value="P:photosystem II assembly"/>
    <property type="evidence" value="ECO:0007669"/>
    <property type="project" value="InterPro"/>
</dbReference>
<comment type="function">
    <text evidence="2">May be involved in photosynthetic membrane biogenesis.</text>
</comment>
<dbReference type="PANTHER" id="PTHR34793">
    <property type="entry name" value="PROTEIN THYLAKOID FORMATION 1, CHLOROPLASTIC"/>
    <property type="match status" value="1"/>
</dbReference>
<dbReference type="EMBL" id="MRCG01000018">
    <property type="protein sequence ID" value="OKH45181.1"/>
    <property type="molecule type" value="Genomic_DNA"/>
</dbReference>
<reference evidence="4 5" key="1">
    <citation type="submission" date="2016-11" db="EMBL/GenBank/DDBJ databases">
        <title>Draft Genome Sequences of Nine Cyanobacterial Strains from Diverse Habitats.</title>
        <authorList>
            <person name="Zhu T."/>
            <person name="Hou S."/>
            <person name="Lu X."/>
            <person name="Hess W.R."/>
        </authorList>
    </citation>
    <scope>NUCLEOTIDE SEQUENCE [LARGE SCALE GENOMIC DNA]</scope>
    <source>
        <strain evidence="4 5">NIES-30</strain>
    </source>
</reference>
<proteinExistence type="inferred from homology"/>
<dbReference type="AlphaFoldDB" id="A0A1U7J0R4"/>
<dbReference type="RefSeq" id="WP_073610332.1">
    <property type="nucleotide sequence ID" value="NZ_MRCG01000018.1"/>
</dbReference>
<protein>
    <recommendedName>
        <fullName evidence="2">Protein Thf1</fullName>
    </recommendedName>
</protein>
<dbReference type="InterPro" id="IPR017499">
    <property type="entry name" value="Thf1"/>
</dbReference>
<dbReference type="OrthoDB" id="463078at2"/>
<keyword evidence="1 2" id="KW-0175">Coiled coil</keyword>
<evidence type="ECO:0000256" key="3">
    <source>
        <dbReference type="SAM" id="MobiDB-lite"/>
    </source>
</evidence>
<dbReference type="PANTHER" id="PTHR34793:SF1">
    <property type="entry name" value="PROTEIN THYLAKOID FORMATION 1, CHLOROPLASTIC"/>
    <property type="match status" value="1"/>
</dbReference>
<dbReference type="STRING" id="549789.NIES30_20610"/>
<comment type="similarity">
    <text evidence="2">Belongs to the THF1 family.</text>
</comment>
<evidence type="ECO:0000313" key="4">
    <source>
        <dbReference type="EMBL" id="OKH45181.1"/>
    </source>
</evidence>
<dbReference type="Pfam" id="PF11264">
    <property type="entry name" value="ThylakoidFormat"/>
    <property type="match status" value="1"/>
</dbReference>
<accession>A0A1U7J0R4</accession>
<feature type="region of interest" description="Disordered" evidence="3">
    <location>
        <begin position="213"/>
        <end position="250"/>
    </location>
</feature>
<feature type="compositionally biased region" description="Basic and acidic residues" evidence="3">
    <location>
        <begin position="213"/>
        <end position="226"/>
    </location>
</feature>
<dbReference type="GO" id="GO:0030096">
    <property type="term" value="C:plasma membrane-derived thylakoid photosystem II"/>
    <property type="evidence" value="ECO:0007669"/>
    <property type="project" value="TreeGrafter"/>
</dbReference>
<gene>
    <name evidence="2" type="primary">thf1</name>
    <name evidence="4" type="ORF">NIES30_20610</name>
</gene>
<sequence length="250" mass="27790">MNNAPVRTVSDAKRDFYTHHTRPINSIYRRVVDELMVEMHLLSVNVDFAYDPIYALGIVTTFDRFMVGYEPESDKVTIFNALCRSINSTPEHYRGDAEAVRASVNGMSLDDLKGQFEHLSDGGDGLRGTLASVANREKFKYSRPFGIGLYTLVEAVTPAEDLKDKATVETLFKDLAGKLNISSDKLLKDVELYRSNMEKFAQAQEVMKDMLAADRKKREDRKKAAEAEAAGIVEPVATVPDAGQSGETAE</sequence>
<comment type="caution">
    <text evidence="4">The sequence shown here is derived from an EMBL/GenBank/DDBJ whole genome shotgun (WGS) entry which is preliminary data.</text>
</comment>
<evidence type="ECO:0000256" key="1">
    <source>
        <dbReference type="ARBA" id="ARBA00023054"/>
    </source>
</evidence>
<dbReference type="NCBIfam" id="TIGR03060">
    <property type="entry name" value="PS_II_psb29"/>
    <property type="match status" value="1"/>
</dbReference>